<dbReference type="AlphaFoldDB" id="A0AAD7EGI0"/>
<keyword evidence="2" id="KW-1185">Reference proteome</keyword>
<evidence type="ECO:0000313" key="2">
    <source>
        <dbReference type="Proteomes" id="UP001218218"/>
    </source>
</evidence>
<reference evidence="1" key="1">
    <citation type="submission" date="2023-03" db="EMBL/GenBank/DDBJ databases">
        <title>Massive genome expansion in bonnet fungi (Mycena s.s.) driven by repeated elements and novel gene families across ecological guilds.</title>
        <authorList>
            <consortium name="Lawrence Berkeley National Laboratory"/>
            <person name="Harder C.B."/>
            <person name="Miyauchi S."/>
            <person name="Viragh M."/>
            <person name="Kuo A."/>
            <person name="Thoen E."/>
            <person name="Andreopoulos B."/>
            <person name="Lu D."/>
            <person name="Skrede I."/>
            <person name="Drula E."/>
            <person name="Henrissat B."/>
            <person name="Morin E."/>
            <person name="Kohler A."/>
            <person name="Barry K."/>
            <person name="LaButti K."/>
            <person name="Morin E."/>
            <person name="Salamov A."/>
            <person name="Lipzen A."/>
            <person name="Mereny Z."/>
            <person name="Hegedus B."/>
            <person name="Baldrian P."/>
            <person name="Stursova M."/>
            <person name="Weitz H."/>
            <person name="Taylor A."/>
            <person name="Grigoriev I.V."/>
            <person name="Nagy L.G."/>
            <person name="Martin F."/>
            <person name="Kauserud H."/>
        </authorList>
    </citation>
    <scope>NUCLEOTIDE SEQUENCE</scope>
    <source>
        <strain evidence="1">CBHHK002</strain>
    </source>
</reference>
<comment type="caution">
    <text evidence="1">The sequence shown here is derived from an EMBL/GenBank/DDBJ whole genome shotgun (WGS) entry which is preliminary data.</text>
</comment>
<evidence type="ECO:0000313" key="1">
    <source>
        <dbReference type="EMBL" id="KAJ7321580.1"/>
    </source>
</evidence>
<proteinExistence type="predicted"/>
<organism evidence="1 2">
    <name type="scientific">Mycena albidolilacea</name>
    <dbReference type="NCBI Taxonomy" id="1033008"/>
    <lineage>
        <taxon>Eukaryota</taxon>
        <taxon>Fungi</taxon>
        <taxon>Dikarya</taxon>
        <taxon>Basidiomycota</taxon>
        <taxon>Agaricomycotina</taxon>
        <taxon>Agaricomycetes</taxon>
        <taxon>Agaricomycetidae</taxon>
        <taxon>Agaricales</taxon>
        <taxon>Marasmiineae</taxon>
        <taxon>Mycenaceae</taxon>
        <taxon>Mycena</taxon>
    </lineage>
</organism>
<sequence>MVNTTGANGTENGVFPPDEELREILFDFERKSLSHELRLRYLQEKHHIKIGLTKLKALNRKFNVLSSRKFHAVEEATEAIADIVSRDVYQGQGPDTVKIIASLRLNLTIPRDFIRATMKGLVGQRLSDMRRPGRGKGPKMRTALNAIGIFQEIHVDGHEKLGEKAFRMGPGIGIDVYGMRDHVGKVLLLKVVLNSRLSDTVGHLFLDMVSDFRATSVQVTFDGGSELGWLAAFQTTLRSDEWRPVVAVKSTTNIPIESTWSYDRQFNGRSLRAIIEEGRIHLIPGDLSLFRWLWPKIVQTGLDGFVDYFSNKKTRKQHNRILPSGVAPNVVFDMPGNYGLENLAIPVTQAALDELRGLIDTPREDAFCWVSDGFDEVAMAVYIEIGSPKLEALSGWAIFNSMVPLLRGVVDPTHL</sequence>
<accession>A0AAD7EGI0</accession>
<name>A0AAD7EGI0_9AGAR</name>
<dbReference type="EMBL" id="JARIHO010000050">
    <property type="protein sequence ID" value="KAJ7321580.1"/>
    <property type="molecule type" value="Genomic_DNA"/>
</dbReference>
<protein>
    <submittedName>
        <fullName evidence="1">Uncharacterized protein</fullName>
    </submittedName>
</protein>
<dbReference type="Proteomes" id="UP001218218">
    <property type="component" value="Unassembled WGS sequence"/>
</dbReference>
<gene>
    <name evidence="1" type="ORF">DFH08DRAFT_712832</name>
</gene>